<sequence>MTSLSVDGDVRKEVSRQERAHSLSPVDTMMNKLRAGVEEAGTEIRHSMFSVKASCDHKAAQNLQILQEQVDNAQRTQFILQERNQEVLMIISMLRNELAEVRKLNEAYKQQLKMREQENQISGGESGPSQGDLTDSTVLASRIVSPVHKRADICKTRLMQRTAGKA</sequence>
<dbReference type="AlphaFoldDB" id="A0A0D1YCI0"/>
<proteinExistence type="predicted"/>
<name>A0A0D1YCI0_9PEZI</name>
<dbReference type="EMBL" id="KN847700">
    <property type="protein sequence ID" value="KIV98391.1"/>
    <property type="molecule type" value="Genomic_DNA"/>
</dbReference>
<dbReference type="VEuPathDB" id="FungiDB:PV09_09774"/>
<dbReference type="HOGENOM" id="CLU_1604019_0_0_1"/>
<dbReference type="RefSeq" id="XP_016208261.1">
    <property type="nucleotide sequence ID" value="XM_016363909.1"/>
</dbReference>
<protein>
    <submittedName>
        <fullName evidence="2">Uncharacterized protein</fullName>
    </submittedName>
</protein>
<accession>A0A0D1YCI0</accession>
<feature type="region of interest" description="Disordered" evidence="1">
    <location>
        <begin position="115"/>
        <end position="134"/>
    </location>
</feature>
<evidence type="ECO:0000256" key="1">
    <source>
        <dbReference type="SAM" id="MobiDB-lite"/>
    </source>
</evidence>
<evidence type="ECO:0000313" key="2">
    <source>
        <dbReference type="EMBL" id="KIV98391.1"/>
    </source>
</evidence>
<evidence type="ECO:0000313" key="3">
    <source>
        <dbReference type="Proteomes" id="UP000053259"/>
    </source>
</evidence>
<dbReference type="OrthoDB" id="5347561at2759"/>
<dbReference type="Proteomes" id="UP000053259">
    <property type="component" value="Unassembled WGS sequence"/>
</dbReference>
<dbReference type="InParanoid" id="A0A0D1YCI0"/>
<dbReference type="GeneID" id="27317747"/>
<feature type="compositionally biased region" description="Basic and acidic residues" evidence="1">
    <location>
        <begin position="8"/>
        <end position="21"/>
    </location>
</feature>
<feature type="compositionally biased region" description="Polar residues" evidence="1">
    <location>
        <begin position="119"/>
        <end position="134"/>
    </location>
</feature>
<keyword evidence="3" id="KW-1185">Reference proteome</keyword>
<feature type="region of interest" description="Disordered" evidence="1">
    <location>
        <begin position="1"/>
        <end position="21"/>
    </location>
</feature>
<gene>
    <name evidence="2" type="ORF">PV09_09774</name>
</gene>
<organism evidence="2 3">
    <name type="scientific">Verruconis gallopava</name>
    <dbReference type="NCBI Taxonomy" id="253628"/>
    <lineage>
        <taxon>Eukaryota</taxon>
        <taxon>Fungi</taxon>
        <taxon>Dikarya</taxon>
        <taxon>Ascomycota</taxon>
        <taxon>Pezizomycotina</taxon>
        <taxon>Dothideomycetes</taxon>
        <taxon>Pleosporomycetidae</taxon>
        <taxon>Venturiales</taxon>
        <taxon>Sympoventuriaceae</taxon>
        <taxon>Verruconis</taxon>
    </lineage>
</organism>
<reference evidence="2 3" key="1">
    <citation type="submission" date="2015-01" db="EMBL/GenBank/DDBJ databases">
        <title>The Genome Sequence of Ochroconis gallopava CBS43764.</title>
        <authorList>
            <consortium name="The Broad Institute Genomics Platform"/>
            <person name="Cuomo C."/>
            <person name="de Hoog S."/>
            <person name="Gorbushina A."/>
            <person name="Stielow B."/>
            <person name="Teixiera M."/>
            <person name="Abouelleil A."/>
            <person name="Chapman S.B."/>
            <person name="Priest M."/>
            <person name="Young S.K."/>
            <person name="Wortman J."/>
            <person name="Nusbaum C."/>
            <person name="Birren B."/>
        </authorList>
    </citation>
    <scope>NUCLEOTIDE SEQUENCE [LARGE SCALE GENOMIC DNA]</scope>
    <source>
        <strain evidence="2 3">CBS 43764</strain>
    </source>
</reference>